<dbReference type="InterPro" id="IPR055170">
    <property type="entry name" value="GFO_IDH_MocA-like_dom"/>
</dbReference>
<dbReference type="SUPFAM" id="SSF55347">
    <property type="entry name" value="Glyceraldehyde-3-phosphate dehydrogenase-like, C-terminal domain"/>
    <property type="match status" value="1"/>
</dbReference>
<dbReference type="RefSeq" id="WP_205737938.1">
    <property type="nucleotide sequence ID" value="NZ_CP018632.1"/>
</dbReference>
<reference evidence="3 4" key="1">
    <citation type="submission" date="2016-12" db="EMBL/GenBank/DDBJ databases">
        <authorList>
            <person name="Song W.-J."/>
            <person name="Kurnit D.M."/>
        </authorList>
    </citation>
    <scope>NUCLEOTIDE SEQUENCE [LARGE SCALE GENOMIC DNA]</scope>
    <source>
        <strain evidence="3 4">IMCC3135</strain>
    </source>
</reference>
<dbReference type="EC" id="1.1.1.179" evidence="3"/>
<evidence type="ECO:0000259" key="1">
    <source>
        <dbReference type="Pfam" id="PF01408"/>
    </source>
</evidence>
<dbReference type="GO" id="GO:0047837">
    <property type="term" value="F:D-xylose 1-dehydrogenase (NADP+) activity"/>
    <property type="evidence" value="ECO:0007669"/>
    <property type="project" value="UniProtKB-EC"/>
</dbReference>
<dbReference type="KEGG" id="gai:IMCC3135_06730"/>
<dbReference type="InterPro" id="IPR000683">
    <property type="entry name" value="Gfo/Idh/MocA-like_OxRdtase_N"/>
</dbReference>
<dbReference type="GO" id="GO:0000166">
    <property type="term" value="F:nucleotide binding"/>
    <property type="evidence" value="ECO:0007669"/>
    <property type="project" value="InterPro"/>
</dbReference>
<dbReference type="InterPro" id="IPR036291">
    <property type="entry name" value="NAD(P)-bd_dom_sf"/>
</dbReference>
<feature type="domain" description="Gfo/Idh/MocA-like oxidoreductase N-terminal" evidence="1">
    <location>
        <begin position="5"/>
        <end position="121"/>
    </location>
</feature>
<keyword evidence="4" id="KW-1185">Reference proteome</keyword>
<organism evidence="3 4">
    <name type="scientific">Granulosicoccus antarcticus IMCC3135</name>
    <dbReference type="NCBI Taxonomy" id="1192854"/>
    <lineage>
        <taxon>Bacteria</taxon>
        <taxon>Pseudomonadati</taxon>
        <taxon>Pseudomonadota</taxon>
        <taxon>Gammaproteobacteria</taxon>
        <taxon>Chromatiales</taxon>
        <taxon>Granulosicoccaceae</taxon>
        <taxon>Granulosicoccus</taxon>
    </lineage>
</organism>
<accession>A0A2Z2NK07</accession>
<dbReference type="EMBL" id="CP018632">
    <property type="protein sequence ID" value="ASJ71453.1"/>
    <property type="molecule type" value="Genomic_DNA"/>
</dbReference>
<evidence type="ECO:0000313" key="3">
    <source>
        <dbReference type="EMBL" id="ASJ71453.1"/>
    </source>
</evidence>
<feature type="domain" description="GFO/IDH/MocA-like oxidoreductase" evidence="2">
    <location>
        <begin position="133"/>
        <end position="254"/>
    </location>
</feature>
<keyword evidence="3" id="KW-0560">Oxidoreductase</keyword>
<dbReference type="PANTHER" id="PTHR43249">
    <property type="entry name" value="UDP-N-ACETYL-2-AMINO-2-DEOXY-D-GLUCURONATE OXIDASE"/>
    <property type="match status" value="1"/>
</dbReference>
<dbReference type="SUPFAM" id="SSF51735">
    <property type="entry name" value="NAD(P)-binding Rossmann-fold domains"/>
    <property type="match status" value="1"/>
</dbReference>
<name>A0A2Z2NK07_9GAMM</name>
<dbReference type="Gene3D" id="3.30.360.10">
    <property type="entry name" value="Dihydrodipicolinate Reductase, domain 2"/>
    <property type="match status" value="1"/>
</dbReference>
<proteinExistence type="predicted"/>
<dbReference type="Proteomes" id="UP000250079">
    <property type="component" value="Chromosome"/>
</dbReference>
<dbReference type="PANTHER" id="PTHR43249:SF1">
    <property type="entry name" value="D-GLUCOSIDE 3-DEHYDROGENASE"/>
    <property type="match status" value="1"/>
</dbReference>
<dbReference type="Gene3D" id="3.40.50.720">
    <property type="entry name" value="NAD(P)-binding Rossmann-like Domain"/>
    <property type="match status" value="1"/>
</dbReference>
<dbReference type="InterPro" id="IPR052515">
    <property type="entry name" value="Gfo/Idh/MocA_Oxidoreductase"/>
</dbReference>
<dbReference type="Pfam" id="PF01408">
    <property type="entry name" value="GFO_IDH_MocA"/>
    <property type="match status" value="1"/>
</dbReference>
<sequence length="341" mass="36068">MTVTRVALVGLGMASKPHLEALKQLEGKVEIAGVYNRSPGPALKVAEQYGVPVFDSIDAITADESVTAVILVTPPDQREALVRTFAAAGKHILTEKPIERSSEQASALVEICEAASVNFGVVFQHRFRAGALRLTEIMNNGLLGEIASVRVQVPWWREQSYYDVPGRGSYARDGGGVLISQAIHVLDLMLSLTGPAQSVQALCATTPIHQLEAEDFAAGCVRFASGAVGSIVATTVAFPGGAETLCIDGTLGSAILEAGKLSVHWRDGSSEELGETTGTGGGADPMAFPCDWHRDLIEDFVDSIQAGVQPRISGREGLRVHNLIDALVASSRQGQQVDVKS</sequence>
<protein>
    <submittedName>
        <fullName evidence="3">D-xylose dehydrogenase</fullName>
        <ecNumber evidence="3">1.1.1.179</ecNumber>
    </submittedName>
</protein>
<dbReference type="AlphaFoldDB" id="A0A2Z2NK07"/>
<evidence type="ECO:0000313" key="4">
    <source>
        <dbReference type="Proteomes" id="UP000250079"/>
    </source>
</evidence>
<evidence type="ECO:0000259" key="2">
    <source>
        <dbReference type="Pfam" id="PF22725"/>
    </source>
</evidence>
<gene>
    <name evidence="3" type="primary">xdh_1</name>
    <name evidence="3" type="ORF">IMCC3135_06730</name>
</gene>
<dbReference type="Pfam" id="PF22725">
    <property type="entry name" value="GFO_IDH_MocA_C3"/>
    <property type="match status" value="1"/>
</dbReference>